<dbReference type="Pfam" id="PF12642">
    <property type="entry name" value="TpcC"/>
    <property type="match status" value="1"/>
</dbReference>
<dbReference type="AlphaFoldDB" id="A0A2S3ZTF3"/>
<sequence>MKLSFRKDPVVPAEFEPVIEHTGVRTSSYTAGSQATANLIVGAFYLAVVLCVILSVLAFLKPPTVAVAAEGNGSQPLSAATESTGAFAMGFVGAWMAASTEDFTSLQNYVVMNSSADLSSAPTIYKDLAVASITPVEGSDLVSVVIAGNVQEEGEKKQAVWPRRYFLVTINTGQDSMGVVGLPAPIAAPAKSEQGAALVYTEAVVPTDAAAQAVTSFLAAYVAGQGDMNRYLSPSSSLAPIVPAPFTAVKVQSLQANVASRGTPSDAAELKVLAKVQLTSTTGQKLTSTYSLTLIARAERWEISSLDLTPAEAEAKKSPVSTVDPTKGN</sequence>
<name>A0A2S3ZTF3_ARTGL</name>
<reference evidence="2 3" key="1">
    <citation type="submission" date="2018-01" db="EMBL/GenBank/DDBJ databases">
        <title>Arthrobacter sp. nov., from glaciers in China.</title>
        <authorList>
            <person name="Liu Q."/>
            <person name="Xin Y.-H."/>
        </authorList>
    </citation>
    <scope>NUCLEOTIDE SEQUENCE [LARGE SCALE GENOMIC DNA]</scope>
    <source>
        <strain evidence="2 3">HLT2-12-2</strain>
    </source>
</reference>
<keyword evidence="1" id="KW-0472">Membrane</keyword>
<proteinExistence type="predicted"/>
<evidence type="ECO:0000256" key="1">
    <source>
        <dbReference type="SAM" id="Phobius"/>
    </source>
</evidence>
<dbReference type="InterPro" id="IPR024735">
    <property type="entry name" value="TcpC"/>
</dbReference>
<organism evidence="2 3">
    <name type="scientific">Arthrobacter glacialis</name>
    <dbReference type="NCBI Taxonomy" id="1664"/>
    <lineage>
        <taxon>Bacteria</taxon>
        <taxon>Bacillati</taxon>
        <taxon>Actinomycetota</taxon>
        <taxon>Actinomycetes</taxon>
        <taxon>Micrococcales</taxon>
        <taxon>Micrococcaceae</taxon>
        <taxon>Arthrobacter</taxon>
    </lineage>
</organism>
<comment type="caution">
    <text evidence="2">The sequence shown here is derived from an EMBL/GenBank/DDBJ whole genome shotgun (WGS) entry which is preliminary data.</text>
</comment>
<dbReference type="Gene3D" id="3.10.450.540">
    <property type="match status" value="1"/>
</dbReference>
<evidence type="ECO:0000313" key="3">
    <source>
        <dbReference type="Proteomes" id="UP000237061"/>
    </source>
</evidence>
<protein>
    <recommendedName>
        <fullName evidence="4">Conjugal transfer protein</fullName>
    </recommendedName>
</protein>
<accession>A0A2S3ZTF3</accession>
<keyword evidence="3" id="KW-1185">Reference proteome</keyword>
<dbReference type="EMBL" id="PPXC01000013">
    <property type="protein sequence ID" value="POH72541.1"/>
    <property type="molecule type" value="Genomic_DNA"/>
</dbReference>
<keyword evidence="1" id="KW-1133">Transmembrane helix</keyword>
<keyword evidence="1" id="KW-0812">Transmembrane</keyword>
<feature type="transmembrane region" description="Helical" evidence="1">
    <location>
        <begin position="35"/>
        <end position="60"/>
    </location>
</feature>
<evidence type="ECO:0000313" key="2">
    <source>
        <dbReference type="EMBL" id="POH72541.1"/>
    </source>
</evidence>
<evidence type="ECO:0008006" key="4">
    <source>
        <dbReference type="Google" id="ProtNLM"/>
    </source>
</evidence>
<gene>
    <name evidence="2" type="ORF">CVS27_15585</name>
</gene>
<dbReference type="Proteomes" id="UP000237061">
    <property type="component" value="Unassembled WGS sequence"/>
</dbReference>